<dbReference type="GO" id="GO:0061711">
    <property type="term" value="F:tRNA N(6)-L-threonylcarbamoyladenine synthase activity"/>
    <property type="evidence" value="ECO:0007669"/>
    <property type="project" value="UniProtKB-EC"/>
</dbReference>
<accession>A0ABY8FZ73</accession>
<reference evidence="3 4" key="1">
    <citation type="submission" date="2023-03" db="EMBL/GenBank/DDBJ databases">
        <title>Complete genome of Arcanobacterium canis strain DSM 25104 isolated in 2010 from a canine otitis externa in Germany.</title>
        <authorList>
            <person name="Borowiak M."/>
            <person name="Kreitlow A."/>
            <person name="Malorny B."/>
            <person name="Laemmler C."/>
            <person name="Prenger-Berninghoff E."/>
            <person name="Ploetz M."/>
            <person name="Abdulmawjood A."/>
        </authorList>
    </citation>
    <scope>NUCLEOTIDE SEQUENCE [LARGE SCALE GENOMIC DNA]</scope>
    <source>
        <strain evidence="3 4">DSM 25104</strain>
    </source>
</reference>
<name>A0ABY8FZ73_9ACTO</name>
<dbReference type="SUPFAM" id="SSF53067">
    <property type="entry name" value="Actin-like ATPase domain"/>
    <property type="match status" value="1"/>
</dbReference>
<evidence type="ECO:0000256" key="1">
    <source>
        <dbReference type="SAM" id="MobiDB-lite"/>
    </source>
</evidence>
<dbReference type="NCBIfam" id="TIGR03725">
    <property type="entry name" value="T6A_YeaZ"/>
    <property type="match status" value="1"/>
</dbReference>
<organism evidence="3 4">
    <name type="scientific">Arcanobacterium canis</name>
    <dbReference type="NCBI Taxonomy" id="999183"/>
    <lineage>
        <taxon>Bacteria</taxon>
        <taxon>Bacillati</taxon>
        <taxon>Actinomycetota</taxon>
        <taxon>Actinomycetes</taxon>
        <taxon>Actinomycetales</taxon>
        <taxon>Actinomycetaceae</taxon>
        <taxon>Arcanobacterium</taxon>
    </lineage>
</organism>
<feature type="region of interest" description="Disordered" evidence="1">
    <location>
        <begin position="195"/>
        <end position="230"/>
    </location>
</feature>
<dbReference type="PANTHER" id="PTHR11735:SF11">
    <property type="entry name" value="TRNA THREONYLCARBAMOYLADENOSINE BIOSYNTHESIS PROTEIN TSAB"/>
    <property type="match status" value="1"/>
</dbReference>
<proteinExistence type="predicted"/>
<dbReference type="InterPro" id="IPR000905">
    <property type="entry name" value="Gcp-like_dom"/>
</dbReference>
<gene>
    <name evidence="3" type="primary">tsaB</name>
    <name evidence="3" type="ORF">P7079_02270</name>
</gene>
<dbReference type="RefSeq" id="WP_278013221.1">
    <property type="nucleotide sequence ID" value="NZ_CP121208.1"/>
</dbReference>
<dbReference type="InterPro" id="IPR022496">
    <property type="entry name" value="T6A_TsaB"/>
</dbReference>
<dbReference type="Gene3D" id="3.30.420.40">
    <property type="match status" value="2"/>
</dbReference>
<keyword evidence="3" id="KW-0012">Acyltransferase</keyword>
<evidence type="ECO:0000313" key="4">
    <source>
        <dbReference type="Proteomes" id="UP001215216"/>
    </source>
</evidence>
<dbReference type="InterPro" id="IPR043129">
    <property type="entry name" value="ATPase_NBD"/>
</dbReference>
<protein>
    <submittedName>
        <fullName evidence="3">tRNA (Adenosine(37)-N6)-threonylcarbamoyltransferase complex dimerization subunit type 1 TsaB</fullName>
        <ecNumber evidence="3">2.3.1.234</ecNumber>
    </submittedName>
</protein>
<dbReference type="EMBL" id="CP121208">
    <property type="protein sequence ID" value="WFM83826.1"/>
    <property type="molecule type" value="Genomic_DNA"/>
</dbReference>
<evidence type="ECO:0000259" key="2">
    <source>
        <dbReference type="Pfam" id="PF00814"/>
    </source>
</evidence>
<dbReference type="PANTHER" id="PTHR11735">
    <property type="entry name" value="TRNA N6-ADENOSINE THREONYLCARBAMOYLTRANSFERASE"/>
    <property type="match status" value="1"/>
</dbReference>
<keyword evidence="4" id="KW-1185">Reference proteome</keyword>
<dbReference type="Pfam" id="PF00814">
    <property type="entry name" value="TsaD"/>
    <property type="match status" value="1"/>
</dbReference>
<evidence type="ECO:0000313" key="3">
    <source>
        <dbReference type="EMBL" id="WFM83826.1"/>
    </source>
</evidence>
<dbReference type="Proteomes" id="UP001215216">
    <property type="component" value="Chromosome"/>
</dbReference>
<feature type="domain" description="Gcp-like" evidence="2">
    <location>
        <begin position="31"/>
        <end position="154"/>
    </location>
</feature>
<keyword evidence="3" id="KW-0808">Transferase</keyword>
<sequence>MTILTIDTSAGISIGLVGENFDVLCAIHETDSRHHAEHLAPFVAKVLAEAGVDRPDLIVAGTGPAAFTGLRAGLMTARALSRGWGVPLEGVSSLEVLALAAADAGAQEIVSIIDARRKEVYALRARPMGADDVAVITPARVLKPAVLAQELAQEPAVLASPSQELFESELGERIIVFADPAVMARLAASRKSRVEAGEELDLGTEPQYLRRPDVHGGAHAQPQAEGNPYQ</sequence>
<dbReference type="EC" id="2.3.1.234" evidence="3"/>